<evidence type="ECO:0000256" key="4">
    <source>
        <dbReference type="ARBA" id="ARBA00022989"/>
    </source>
</evidence>
<feature type="transmembrane region" description="Helical" evidence="6">
    <location>
        <begin position="302"/>
        <end position="325"/>
    </location>
</feature>
<feature type="transmembrane region" description="Helical" evidence="6">
    <location>
        <begin position="12"/>
        <end position="34"/>
    </location>
</feature>
<dbReference type="STRING" id="1354337.M983_0016"/>
<evidence type="ECO:0000256" key="5">
    <source>
        <dbReference type="ARBA" id="ARBA00023136"/>
    </source>
</evidence>
<accession>A0A198GPW8</accession>
<protein>
    <submittedName>
        <fullName evidence="8">Integral membrane transport protein</fullName>
    </submittedName>
</protein>
<feature type="transmembrane region" description="Helical" evidence="6">
    <location>
        <begin position="81"/>
        <end position="104"/>
    </location>
</feature>
<feature type="transmembrane region" description="Helical" evidence="6">
    <location>
        <begin position="46"/>
        <end position="69"/>
    </location>
</feature>
<sequence>MAQPNLSKHNGNWLSLLSATFACFIIVTGEFLAISVINNIAEDFQISVGAAGLTVTVTSIAGMMSALLVPIYMKTMDRRKVLLLLVVLMIAANMMTALASNFYLVLLGRFILGIALGGFWGVAAGLILRLAPKNLSITTSVTVFFSAVTLVTVVGVPLGSWLADLYGWRVPYFSLVSLGIIAFIALYISLPSLKPSSVMQWRELLLMPSHPVARKGLIIFTLLFLAHFSAYNYFPVFFKESAQFLEGQISALLLFFGIASFVGNLLAGYVGQYNVRYNFGISAFLLSLTFLGLATLPLSWAISALFVFLWGIAAGMIPATINMWMHVHVPELTEKGSALITFMFLILITIGSLTGGYIMDNFNGNVLMVSMLLMTSFAFFLMFMLTHRIYNCSRTTVECVQGE</sequence>
<feature type="transmembrane region" description="Helical" evidence="6">
    <location>
        <begin position="337"/>
        <end position="359"/>
    </location>
</feature>
<evidence type="ECO:0000256" key="6">
    <source>
        <dbReference type="SAM" id="Phobius"/>
    </source>
</evidence>
<dbReference type="PROSITE" id="PS50850">
    <property type="entry name" value="MFS"/>
    <property type="match status" value="1"/>
</dbReference>
<evidence type="ECO:0000256" key="1">
    <source>
        <dbReference type="ARBA" id="ARBA00004651"/>
    </source>
</evidence>
<dbReference type="InterPro" id="IPR011701">
    <property type="entry name" value="MFS"/>
</dbReference>
<dbReference type="PANTHER" id="PTHR43124">
    <property type="entry name" value="PURINE EFFLUX PUMP PBUE"/>
    <property type="match status" value="1"/>
</dbReference>
<dbReference type="PANTHER" id="PTHR43124:SF3">
    <property type="entry name" value="CHLORAMPHENICOL EFFLUX PUMP RV0191"/>
    <property type="match status" value="1"/>
</dbReference>
<dbReference type="InterPro" id="IPR020846">
    <property type="entry name" value="MFS_dom"/>
</dbReference>
<evidence type="ECO:0000259" key="7">
    <source>
        <dbReference type="PROSITE" id="PS50850"/>
    </source>
</evidence>
<keyword evidence="4 6" id="KW-1133">Transmembrane helix</keyword>
<dbReference type="InterPro" id="IPR050189">
    <property type="entry name" value="MFS_Efflux_Transporters"/>
</dbReference>
<evidence type="ECO:0000313" key="9">
    <source>
        <dbReference type="Proteomes" id="UP000094023"/>
    </source>
</evidence>
<feature type="transmembrane region" description="Helical" evidence="6">
    <location>
        <begin position="251"/>
        <end position="270"/>
    </location>
</feature>
<feature type="transmembrane region" description="Helical" evidence="6">
    <location>
        <begin position="212"/>
        <end position="231"/>
    </location>
</feature>
<dbReference type="SUPFAM" id="SSF103473">
    <property type="entry name" value="MFS general substrate transporter"/>
    <property type="match status" value="1"/>
</dbReference>
<gene>
    <name evidence="8" type="ORF">M983_0016</name>
</gene>
<feature type="transmembrane region" description="Helical" evidence="6">
    <location>
        <begin position="277"/>
        <end position="296"/>
    </location>
</feature>
<dbReference type="Gene3D" id="1.20.1250.20">
    <property type="entry name" value="MFS general substrate transporter like domains"/>
    <property type="match status" value="1"/>
</dbReference>
<feature type="transmembrane region" description="Helical" evidence="6">
    <location>
        <begin position="110"/>
        <end position="131"/>
    </location>
</feature>
<name>A0A198GPW8_9GAMM</name>
<comment type="subcellular location">
    <subcellularLocation>
        <location evidence="1">Cell membrane</location>
        <topology evidence="1">Multi-pass membrane protein</topology>
    </subcellularLocation>
</comment>
<evidence type="ECO:0000256" key="2">
    <source>
        <dbReference type="ARBA" id="ARBA00022475"/>
    </source>
</evidence>
<dbReference type="Pfam" id="PF07690">
    <property type="entry name" value="MFS_1"/>
    <property type="match status" value="1"/>
</dbReference>
<dbReference type="CDD" id="cd17324">
    <property type="entry name" value="MFS_NepI_like"/>
    <property type="match status" value="1"/>
</dbReference>
<comment type="caution">
    <text evidence="8">The sequence shown here is derived from an EMBL/GenBank/DDBJ whole genome shotgun (WGS) entry which is preliminary data.</text>
</comment>
<dbReference type="AlphaFoldDB" id="A0A198GPW8"/>
<dbReference type="GO" id="GO:0022857">
    <property type="term" value="F:transmembrane transporter activity"/>
    <property type="evidence" value="ECO:0007669"/>
    <property type="project" value="InterPro"/>
</dbReference>
<dbReference type="PATRIC" id="fig|1354337.4.peg.17"/>
<evidence type="ECO:0000313" key="8">
    <source>
        <dbReference type="EMBL" id="OAT39472.1"/>
    </source>
</evidence>
<reference evidence="8 9" key="1">
    <citation type="submission" date="2016-04" db="EMBL/GenBank/DDBJ databases">
        <title>ATOL: Assembling a taxonomically balanced genome-scale reconstruction of the evolutionary history of the Enterobacteriaceae.</title>
        <authorList>
            <person name="Plunkett G.III."/>
            <person name="Neeno-Eckwall E.C."/>
            <person name="Glasner J.D."/>
            <person name="Perna N.T."/>
        </authorList>
    </citation>
    <scope>NUCLEOTIDE SEQUENCE [LARGE SCALE GENOMIC DNA]</scope>
    <source>
        <strain evidence="8 9">ATCC 19692</strain>
    </source>
</reference>
<feature type="domain" description="Major facilitator superfamily (MFS) profile" evidence="7">
    <location>
        <begin position="15"/>
        <end position="388"/>
    </location>
</feature>
<feature type="transmembrane region" description="Helical" evidence="6">
    <location>
        <begin position="365"/>
        <end position="385"/>
    </location>
</feature>
<keyword evidence="9" id="KW-1185">Reference proteome</keyword>
<dbReference type="EMBL" id="LXEN01000001">
    <property type="protein sequence ID" value="OAT39472.1"/>
    <property type="molecule type" value="Genomic_DNA"/>
</dbReference>
<dbReference type="Proteomes" id="UP000094023">
    <property type="component" value="Unassembled WGS sequence"/>
</dbReference>
<dbReference type="InterPro" id="IPR036259">
    <property type="entry name" value="MFS_trans_sf"/>
</dbReference>
<organism evidence="8 9">
    <name type="scientific">Proteus myxofaciens ATCC 19692</name>
    <dbReference type="NCBI Taxonomy" id="1354337"/>
    <lineage>
        <taxon>Bacteria</taxon>
        <taxon>Pseudomonadati</taxon>
        <taxon>Pseudomonadota</taxon>
        <taxon>Gammaproteobacteria</taxon>
        <taxon>Enterobacterales</taxon>
        <taxon>Morganellaceae</taxon>
        <taxon>Proteus</taxon>
    </lineage>
</organism>
<evidence type="ECO:0000256" key="3">
    <source>
        <dbReference type="ARBA" id="ARBA00022692"/>
    </source>
</evidence>
<feature type="transmembrane region" description="Helical" evidence="6">
    <location>
        <begin position="169"/>
        <end position="191"/>
    </location>
</feature>
<dbReference type="OrthoDB" id="2810795at2"/>
<dbReference type="GO" id="GO:0005886">
    <property type="term" value="C:plasma membrane"/>
    <property type="evidence" value="ECO:0007669"/>
    <property type="project" value="UniProtKB-SubCell"/>
</dbReference>
<keyword evidence="5 6" id="KW-0472">Membrane</keyword>
<keyword evidence="3 6" id="KW-0812">Transmembrane</keyword>
<keyword evidence="2" id="KW-1003">Cell membrane</keyword>
<feature type="transmembrane region" description="Helical" evidence="6">
    <location>
        <begin position="143"/>
        <end position="163"/>
    </location>
</feature>
<dbReference type="RefSeq" id="WP_083954503.1">
    <property type="nucleotide sequence ID" value="NZ_LXEN01000001.1"/>
</dbReference>
<proteinExistence type="predicted"/>